<reference evidence="2 3" key="1">
    <citation type="submission" date="2019-09" db="EMBL/GenBank/DDBJ databases">
        <authorList>
            <person name="Cremers G."/>
        </authorList>
    </citation>
    <scope>NUCLEOTIDE SEQUENCE [LARGE SCALE GENOMIC DNA]</scope>
    <source>
        <strain evidence="2">4A</strain>
    </source>
</reference>
<accession>A0A5E6MDK1</accession>
<dbReference type="RefSeq" id="WP_142660358.1">
    <property type="nucleotide sequence ID" value="NZ_CABFVA020000079.1"/>
</dbReference>
<dbReference type="EMBL" id="CABFVA020000079">
    <property type="protein sequence ID" value="VVM07050.1"/>
    <property type="molecule type" value="Genomic_DNA"/>
</dbReference>
<dbReference type="Proteomes" id="UP000334923">
    <property type="component" value="Unassembled WGS sequence"/>
</dbReference>
<name>A0A5E6MDK1_9BACT</name>
<evidence type="ECO:0000256" key="1">
    <source>
        <dbReference type="SAM" id="SignalP"/>
    </source>
</evidence>
<feature type="signal peptide" evidence="1">
    <location>
        <begin position="1"/>
        <end position="25"/>
    </location>
</feature>
<evidence type="ECO:0000313" key="3">
    <source>
        <dbReference type="Proteomes" id="UP000334923"/>
    </source>
</evidence>
<gene>
    <name evidence="2" type="ORF">MAMT_01527</name>
</gene>
<organism evidence="2 3">
    <name type="scientific">Methylacidimicrobium tartarophylax</name>
    <dbReference type="NCBI Taxonomy" id="1041768"/>
    <lineage>
        <taxon>Bacteria</taxon>
        <taxon>Pseudomonadati</taxon>
        <taxon>Verrucomicrobiota</taxon>
        <taxon>Methylacidimicrobium</taxon>
    </lineage>
</organism>
<evidence type="ECO:0000313" key="2">
    <source>
        <dbReference type="EMBL" id="VVM07050.1"/>
    </source>
</evidence>
<protein>
    <submittedName>
        <fullName evidence="2">Uncharacterized protein</fullName>
    </submittedName>
</protein>
<proteinExistence type="predicted"/>
<keyword evidence="1" id="KW-0732">Signal</keyword>
<feature type="chain" id="PRO_5022987027" evidence="1">
    <location>
        <begin position="26"/>
        <end position="133"/>
    </location>
</feature>
<dbReference type="AlphaFoldDB" id="A0A5E6MDK1"/>
<dbReference type="OrthoDB" id="192840at2"/>
<sequence>MKKLTLLLASIALLGIGSAVQPLQAQEHQGASMQLHHMHLVINHAVQMAAEGCNLAMLGEMNMAPGIDEQAVEHGKGMIREGKALVKSVLQSKVMTELHEKGAGESKEMTYTHKLATEALAYIDRLEEMHAAK</sequence>
<keyword evidence="3" id="KW-1185">Reference proteome</keyword>